<evidence type="ECO:0000256" key="1">
    <source>
        <dbReference type="SAM" id="MobiDB-lite"/>
    </source>
</evidence>
<name>A0A8H4IL25_9PEZI</name>
<reference evidence="2" key="1">
    <citation type="submission" date="2020-04" db="EMBL/GenBank/DDBJ databases">
        <title>Genome Assembly and Annotation of Botryosphaeria dothidea sdau 11-99, a Latent Pathogen of Apple Fruit Ring Rot in China.</title>
        <authorList>
            <person name="Yu C."/>
            <person name="Diao Y."/>
            <person name="Lu Q."/>
            <person name="Zhao J."/>
            <person name="Cui S."/>
            <person name="Peng C."/>
            <person name="He B."/>
            <person name="Liu H."/>
        </authorList>
    </citation>
    <scope>NUCLEOTIDE SEQUENCE [LARGE SCALE GENOMIC DNA]</scope>
    <source>
        <strain evidence="2">Sdau11-99</strain>
    </source>
</reference>
<sequence length="440" mass="50939">MDKFDQDIDSTIKYRIESWYKVRVSPNTRGEMAAILKHKANGETSYIVGDPLDTTFDIENELEGKCAGIFQLDYTGTEDNEQGDSHNDEAEGRKAQDDSESSVNCHLLFQEKGFRSFLREGKNNETSFWSSPSISHFTIFRDMTNILTLESEVLEIQKKSFVHLTEYACDFWMSHFLEIDPEVLEKEDVVAIEDDEFQFDDFEDVTSEERITHTSEVLQHEIPVWQAGFKLFQKAVEATEVLNFANKARKFISDGSIDNKVLNKITESLESKDVYDEMVKLVQDMTPEEWTYWLSSNTESFNKSEFQNAATALGYDRQEVHLKLYEEAIAKMDQVSWDRSGLLRQTLATYLYRVMKAERLILESLADMIMEDFRSSPNPSDKMEMICQIKSLAYPGPTVFEDFNADVSHTAVATALMMMQGRRDTEWENFWKRDEVLDVL</sequence>
<gene>
    <name evidence="2" type="ORF">GTA08_BOTSDO10928</name>
</gene>
<organism evidence="2 3">
    <name type="scientific">Botryosphaeria dothidea</name>
    <dbReference type="NCBI Taxonomy" id="55169"/>
    <lineage>
        <taxon>Eukaryota</taxon>
        <taxon>Fungi</taxon>
        <taxon>Dikarya</taxon>
        <taxon>Ascomycota</taxon>
        <taxon>Pezizomycotina</taxon>
        <taxon>Dothideomycetes</taxon>
        <taxon>Dothideomycetes incertae sedis</taxon>
        <taxon>Botryosphaeriales</taxon>
        <taxon>Botryosphaeriaceae</taxon>
        <taxon>Botryosphaeria</taxon>
    </lineage>
</organism>
<keyword evidence="3" id="KW-1185">Reference proteome</keyword>
<evidence type="ECO:0000313" key="3">
    <source>
        <dbReference type="Proteomes" id="UP000572817"/>
    </source>
</evidence>
<comment type="caution">
    <text evidence="2">The sequence shown here is derived from an EMBL/GenBank/DDBJ whole genome shotgun (WGS) entry which is preliminary data.</text>
</comment>
<dbReference type="AlphaFoldDB" id="A0A8H4IL25"/>
<dbReference type="Proteomes" id="UP000572817">
    <property type="component" value="Unassembled WGS sequence"/>
</dbReference>
<evidence type="ECO:0000313" key="2">
    <source>
        <dbReference type="EMBL" id="KAF4301143.1"/>
    </source>
</evidence>
<protein>
    <submittedName>
        <fullName evidence="2">Uncharacterized protein</fullName>
    </submittedName>
</protein>
<proteinExistence type="predicted"/>
<feature type="region of interest" description="Disordered" evidence="1">
    <location>
        <begin position="77"/>
        <end position="102"/>
    </location>
</feature>
<dbReference type="EMBL" id="WWBZ02000082">
    <property type="protein sequence ID" value="KAF4301143.1"/>
    <property type="molecule type" value="Genomic_DNA"/>
</dbReference>
<accession>A0A8H4IL25</accession>
<feature type="compositionally biased region" description="Basic and acidic residues" evidence="1">
    <location>
        <begin position="83"/>
        <end position="97"/>
    </location>
</feature>